<name>X1QGS4_9ZZZZ</name>
<dbReference type="PROSITE" id="PS51257">
    <property type="entry name" value="PROKAR_LIPOPROTEIN"/>
    <property type="match status" value="1"/>
</dbReference>
<sequence length="37" mass="4164">MSDRYYLRGTTLLGLLNTVLACLFNRVLVRCIDSDTG</sequence>
<comment type="caution">
    <text evidence="1">The sequence shown here is derived from an EMBL/GenBank/DDBJ whole genome shotgun (WGS) entry which is preliminary data.</text>
</comment>
<evidence type="ECO:0000313" key="1">
    <source>
        <dbReference type="EMBL" id="GAI50230.1"/>
    </source>
</evidence>
<reference evidence="1" key="1">
    <citation type="journal article" date="2014" name="Front. Microbiol.">
        <title>High frequency of phylogenetically diverse reductive dehalogenase-homologous genes in deep subseafloor sedimentary metagenomes.</title>
        <authorList>
            <person name="Kawai M."/>
            <person name="Futagami T."/>
            <person name="Toyoda A."/>
            <person name="Takaki Y."/>
            <person name="Nishi S."/>
            <person name="Hori S."/>
            <person name="Arai W."/>
            <person name="Tsubouchi T."/>
            <person name="Morono Y."/>
            <person name="Uchiyama I."/>
            <person name="Ito T."/>
            <person name="Fujiyama A."/>
            <person name="Inagaki F."/>
            <person name="Takami H."/>
        </authorList>
    </citation>
    <scope>NUCLEOTIDE SEQUENCE</scope>
    <source>
        <strain evidence="1">Expedition CK06-06</strain>
    </source>
</reference>
<gene>
    <name evidence="1" type="ORF">S06H3_56125</name>
</gene>
<dbReference type="EMBL" id="BARV01036078">
    <property type="protein sequence ID" value="GAI50230.1"/>
    <property type="molecule type" value="Genomic_DNA"/>
</dbReference>
<feature type="non-terminal residue" evidence="1">
    <location>
        <position position="37"/>
    </location>
</feature>
<proteinExistence type="predicted"/>
<accession>X1QGS4</accession>
<organism evidence="1">
    <name type="scientific">marine sediment metagenome</name>
    <dbReference type="NCBI Taxonomy" id="412755"/>
    <lineage>
        <taxon>unclassified sequences</taxon>
        <taxon>metagenomes</taxon>
        <taxon>ecological metagenomes</taxon>
    </lineage>
</organism>
<dbReference type="AlphaFoldDB" id="X1QGS4"/>
<protein>
    <submittedName>
        <fullName evidence="1">Uncharacterized protein</fullName>
    </submittedName>
</protein>